<dbReference type="SUPFAM" id="SSF48150">
    <property type="entry name" value="DNA-glycosylase"/>
    <property type="match status" value="1"/>
</dbReference>
<keyword evidence="3" id="KW-0227">DNA damage</keyword>
<keyword evidence="7" id="KW-1185">Reference proteome</keyword>
<dbReference type="PANTHER" id="PTHR43003:SF5">
    <property type="entry name" value="DNA-3-METHYLADENINE GLYCOSYLASE"/>
    <property type="match status" value="1"/>
</dbReference>
<evidence type="ECO:0000256" key="2">
    <source>
        <dbReference type="ARBA" id="ARBA00012000"/>
    </source>
</evidence>
<dbReference type="EC" id="3.2.2.21" evidence="2"/>
<dbReference type="InterPro" id="IPR011257">
    <property type="entry name" value="DNA_glycosylase"/>
</dbReference>
<dbReference type="Proteomes" id="UP000553766">
    <property type="component" value="Unassembled WGS sequence"/>
</dbReference>
<evidence type="ECO:0000256" key="4">
    <source>
        <dbReference type="ARBA" id="ARBA00023204"/>
    </source>
</evidence>
<comment type="catalytic activity">
    <reaction evidence="1">
        <text>Hydrolysis of alkylated DNA, releasing 3-methyladenine, 3-methylguanine, 7-methylguanine and 7-methyladenine.</text>
        <dbReference type="EC" id="3.2.2.21"/>
    </reaction>
</comment>
<evidence type="ECO:0000313" key="7">
    <source>
        <dbReference type="Proteomes" id="UP000553766"/>
    </source>
</evidence>
<dbReference type="GO" id="GO:0006307">
    <property type="term" value="P:DNA alkylation repair"/>
    <property type="evidence" value="ECO:0007669"/>
    <property type="project" value="TreeGrafter"/>
</dbReference>
<dbReference type="Gene3D" id="1.10.340.30">
    <property type="entry name" value="Hypothetical protein, domain 2"/>
    <property type="match status" value="1"/>
</dbReference>
<reference evidence="6 7" key="1">
    <citation type="submission" date="2020-08" db="EMBL/GenBank/DDBJ databases">
        <title>Genomic Encyclopedia of Type Strains, Phase IV (KMG-IV): sequencing the most valuable type-strain genomes for metagenomic binning, comparative biology and taxonomic classification.</title>
        <authorList>
            <person name="Goeker M."/>
        </authorList>
    </citation>
    <scope>NUCLEOTIDE SEQUENCE [LARGE SCALE GENOMIC DNA]</scope>
    <source>
        <strain evidence="6 7">DSM 103377</strain>
    </source>
</reference>
<dbReference type="GO" id="GO:0043916">
    <property type="term" value="F:DNA-7-methylguanine glycosylase activity"/>
    <property type="evidence" value="ECO:0007669"/>
    <property type="project" value="TreeGrafter"/>
</dbReference>
<dbReference type="Gene3D" id="1.10.1670.40">
    <property type="match status" value="1"/>
</dbReference>
<sequence>MDEPLIRHRADLDQALVALIAIEPRFAFVRQLAEPVPLRLREDGFPALLNIILGQQISVASAASVWRRLDAAGATTEAGVQRYDEPGLRALGLTRQKAHYINLLAHAEFDYTALRHLPSAEVIHRLTRLKGIGPWTAEIYAMFCLGRADVIAAGDLAIQEATRQLFGLSARPDTHEMRAIAQDWSPWRSVAARALWAYYQDMTTREGIG</sequence>
<evidence type="ECO:0000259" key="5">
    <source>
        <dbReference type="SMART" id="SM00478"/>
    </source>
</evidence>
<protein>
    <recommendedName>
        <fullName evidence="2">DNA-3-methyladenine glycosylase II</fullName>
        <ecNumber evidence="2">3.2.2.21</ecNumber>
    </recommendedName>
</protein>
<dbReference type="GO" id="GO:0006285">
    <property type="term" value="P:base-excision repair, AP site formation"/>
    <property type="evidence" value="ECO:0007669"/>
    <property type="project" value="TreeGrafter"/>
</dbReference>
<keyword evidence="6" id="KW-0378">Hydrolase</keyword>
<keyword evidence="6" id="KW-0326">Glycosidase</keyword>
<dbReference type="EMBL" id="JACIJS010000004">
    <property type="protein sequence ID" value="MBB5515647.1"/>
    <property type="molecule type" value="Genomic_DNA"/>
</dbReference>
<evidence type="ECO:0000313" key="6">
    <source>
        <dbReference type="EMBL" id="MBB5515647.1"/>
    </source>
</evidence>
<dbReference type="SMART" id="SM00478">
    <property type="entry name" value="ENDO3c"/>
    <property type="match status" value="1"/>
</dbReference>
<keyword evidence="4" id="KW-0234">DNA repair</keyword>
<dbReference type="GO" id="GO:0032993">
    <property type="term" value="C:protein-DNA complex"/>
    <property type="evidence" value="ECO:0007669"/>
    <property type="project" value="TreeGrafter"/>
</dbReference>
<dbReference type="AlphaFoldDB" id="A0A840X4P0"/>
<gene>
    <name evidence="6" type="ORF">FHS89_001659</name>
</gene>
<organism evidence="6 7">
    <name type="scientific">Rubricella aquisinus</name>
    <dbReference type="NCBI Taxonomy" id="2028108"/>
    <lineage>
        <taxon>Bacteria</taxon>
        <taxon>Pseudomonadati</taxon>
        <taxon>Pseudomonadota</taxon>
        <taxon>Alphaproteobacteria</taxon>
        <taxon>Rhodobacterales</taxon>
        <taxon>Paracoccaceae</taxon>
        <taxon>Rubricella</taxon>
    </lineage>
</organism>
<feature type="domain" description="HhH-GPD" evidence="5">
    <location>
        <begin position="53"/>
        <end position="200"/>
    </location>
</feature>
<dbReference type="InterPro" id="IPR051912">
    <property type="entry name" value="Alkylbase_DNA_Glycosylase/TA"/>
</dbReference>
<comment type="caution">
    <text evidence="6">The sequence shown here is derived from an EMBL/GenBank/DDBJ whole genome shotgun (WGS) entry which is preliminary data.</text>
</comment>
<dbReference type="GO" id="GO:0005737">
    <property type="term" value="C:cytoplasm"/>
    <property type="evidence" value="ECO:0007669"/>
    <property type="project" value="TreeGrafter"/>
</dbReference>
<name>A0A840X4P0_9RHOB</name>
<dbReference type="Pfam" id="PF00730">
    <property type="entry name" value="HhH-GPD"/>
    <property type="match status" value="1"/>
</dbReference>
<evidence type="ECO:0000256" key="1">
    <source>
        <dbReference type="ARBA" id="ARBA00000086"/>
    </source>
</evidence>
<dbReference type="CDD" id="cd00056">
    <property type="entry name" value="ENDO3c"/>
    <property type="match status" value="1"/>
</dbReference>
<dbReference type="PANTHER" id="PTHR43003">
    <property type="entry name" value="DNA-3-METHYLADENINE GLYCOSYLASE"/>
    <property type="match status" value="1"/>
</dbReference>
<dbReference type="GO" id="GO:0032131">
    <property type="term" value="F:alkylated DNA binding"/>
    <property type="evidence" value="ECO:0007669"/>
    <property type="project" value="TreeGrafter"/>
</dbReference>
<dbReference type="InterPro" id="IPR003265">
    <property type="entry name" value="HhH-GPD_domain"/>
</dbReference>
<evidence type="ECO:0000256" key="3">
    <source>
        <dbReference type="ARBA" id="ARBA00022763"/>
    </source>
</evidence>
<proteinExistence type="predicted"/>
<dbReference type="RefSeq" id="WP_184010507.1">
    <property type="nucleotide sequence ID" value="NZ_JACIJS010000004.1"/>
</dbReference>
<accession>A0A840X4P0</accession>
<dbReference type="GO" id="GO:0008725">
    <property type="term" value="F:DNA-3-methyladenine glycosylase activity"/>
    <property type="evidence" value="ECO:0007669"/>
    <property type="project" value="TreeGrafter"/>
</dbReference>